<dbReference type="STRING" id="576118.SAMN05216216_11550"/>
<dbReference type="Pfam" id="PF19754">
    <property type="entry name" value="DUF6241"/>
    <property type="match status" value="1"/>
</dbReference>
<dbReference type="OrthoDB" id="1932566at2"/>
<evidence type="ECO:0000313" key="1">
    <source>
        <dbReference type="EMBL" id="SDK96020.1"/>
    </source>
</evidence>
<reference evidence="2" key="1">
    <citation type="submission" date="2016-10" db="EMBL/GenBank/DDBJ databases">
        <authorList>
            <person name="Varghese N."/>
            <person name="Submissions S."/>
        </authorList>
    </citation>
    <scope>NUCLEOTIDE SEQUENCE [LARGE SCALE GENOMIC DNA]</scope>
    <source>
        <strain evidence="2">CGMCC 1.8895</strain>
    </source>
</reference>
<dbReference type="AlphaFoldDB" id="A0A1G9G5Q7"/>
<dbReference type="EMBL" id="FNFY01000015">
    <property type="protein sequence ID" value="SDK96020.1"/>
    <property type="molecule type" value="Genomic_DNA"/>
</dbReference>
<dbReference type="InterPro" id="IPR046208">
    <property type="entry name" value="DUF6241"/>
</dbReference>
<organism evidence="1 2">
    <name type="scientific">Lacicoccus qingdaonensis</name>
    <dbReference type="NCBI Taxonomy" id="576118"/>
    <lineage>
        <taxon>Bacteria</taxon>
        <taxon>Bacillati</taxon>
        <taxon>Bacillota</taxon>
        <taxon>Bacilli</taxon>
        <taxon>Bacillales</taxon>
        <taxon>Salinicoccaceae</taxon>
        <taxon>Lacicoccus</taxon>
    </lineage>
</organism>
<name>A0A1G9G5Q7_9BACL</name>
<protein>
    <submittedName>
        <fullName evidence="1">Uncharacterized protein</fullName>
    </submittedName>
</protein>
<accession>A0A1G9G5Q7</accession>
<keyword evidence="2" id="KW-1185">Reference proteome</keyword>
<evidence type="ECO:0000313" key="2">
    <source>
        <dbReference type="Proteomes" id="UP000199008"/>
    </source>
</evidence>
<sequence length="105" mass="12489">MRITDERIDEMISLLEQYDVPDRTFLHEEMLNWKNGDYSNSVEIHNVLTQPSDYSVRIGKAYGLIQPGEEQRFIEETYQESDDVPQEEYAGYQEIQRRIEAQSRL</sequence>
<gene>
    <name evidence="1" type="ORF">SAMN05216216_11550</name>
</gene>
<dbReference type="Proteomes" id="UP000199008">
    <property type="component" value="Unassembled WGS sequence"/>
</dbReference>
<proteinExistence type="predicted"/>